<reference evidence="1 2" key="1">
    <citation type="submission" date="2023-07" db="EMBL/GenBank/DDBJ databases">
        <title>Genomic Encyclopedia of Type Strains, Phase IV (KMG-IV): sequencing the most valuable type-strain genomes for metagenomic binning, comparative biology and taxonomic classification.</title>
        <authorList>
            <person name="Goeker M."/>
        </authorList>
    </citation>
    <scope>NUCLEOTIDE SEQUENCE [LARGE SCALE GENOMIC DNA]</scope>
    <source>
        <strain evidence="1 2">DSM 27594</strain>
    </source>
</reference>
<keyword evidence="2" id="KW-1185">Reference proteome</keyword>
<name>A0ABT9XNY4_9BACI</name>
<protein>
    <submittedName>
        <fullName evidence="1">Uncharacterized protein</fullName>
    </submittedName>
</protein>
<sequence>MMYPYLEDETNSQSIHLDHRGKLWLREGSTINRLL</sequence>
<organism evidence="1 2">
    <name type="scientific">Neobacillus ginsengisoli</name>
    <dbReference type="NCBI Taxonomy" id="904295"/>
    <lineage>
        <taxon>Bacteria</taxon>
        <taxon>Bacillati</taxon>
        <taxon>Bacillota</taxon>
        <taxon>Bacilli</taxon>
        <taxon>Bacillales</taxon>
        <taxon>Bacillaceae</taxon>
        <taxon>Neobacillus</taxon>
    </lineage>
</organism>
<accession>A0ABT9XNY4</accession>
<evidence type="ECO:0000313" key="2">
    <source>
        <dbReference type="Proteomes" id="UP001224122"/>
    </source>
</evidence>
<gene>
    <name evidence="1" type="ORF">J2S10_000176</name>
</gene>
<comment type="caution">
    <text evidence="1">The sequence shown here is derived from an EMBL/GenBank/DDBJ whole genome shotgun (WGS) entry which is preliminary data.</text>
</comment>
<evidence type="ECO:0000313" key="1">
    <source>
        <dbReference type="EMBL" id="MDQ0197071.1"/>
    </source>
</evidence>
<dbReference type="EMBL" id="JAUSTW010000001">
    <property type="protein sequence ID" value="MDQ0197071.1"/>
    <property type="molecule type" value="Genomic_DNA"/>
</dbReference>
<dbReference type="Proteomes" id="UP001224122">
    <property type="component" value="Unassembled WGS sequence"/>
</dbReference>
<proteinExistence type="predicted"/>